<keyword evidence="5" id="KW-0175">Coiled coil</keyword>
<evidence type="ECO:0000256" key="3">
    <source>
        <dbReference type="ARBA" id="ARBA00022833"/>
    </source>
</evidence>
<proteinExistence type="predicted"/>
<dbReference type="InterPro" id="IPR017907">
    <property type="entry name" value="Znf_RING_CS"/>
</dbReference>
<keyword evidence="2 4" id="KW-0863">Zinc-finger</keyword>
<evidence type="ECO:0000256" key="6">
    <source>
        <dbReference type="SAM" id="MobiDB-lite"/>
    </source>
</evidence>
<dbReference type="InterPro" id="IPR001841">
    <property type="entry name" value="Znf_RING"/>
</dbReference>
<dbReference type="GO" id="GO:0008270">
    <property type="term" value="F:zinc ion binding"/>
    <property type="evidence" value="ECO:0007669"/>
    <property type="project" value="UniProtKB-KW"/>
</dbReference>
<dbReference type="Pfam" id="PF00097">
    <property type="entry name" value="zf-C3HC4"/>
    <property type="match status" value="1"/>
</dbReference>
<keyword evidence="9" id="KW-1185">Reference proteome</keyword>
<dbReference type="SMART" id="SM00184">
    <property type="entry name" value="RING"/>
    <property type="match status" value="1"/>
</dbReference>
<evidence type="ECO:0000256" key="2">
    <source>
        <dbReference type="ARBA" id="ARBA00022771"/>
    </source>
</evidence>
<reference evidence="8" key="1">
    <citation type="journal article" date="2022" name="New Phytol.">
        <title>Evolutionary transition to the ectomycorrhizal habit in the genomes of a hyperdiverse lineage of mushroom-forming fungi.</title>
        <authorList>
            <person name="Looney B."/>
            <person name="Miyauchi S."/>
            <person name="Morin E."/>
            <person name="Drula E."/>
            <person name="Courty P.E."/>
            <person name="Kohler A."/>
            <person name="Kuo A."/>
            <person name="LaButti K."/>
            <person name="Pangilinan J."/>
            <person name="Lipzen A."/>
            <person name="Riley R."/>
            <person name="Andreopoulos W."/>
            <person name="He G."/>
            <person name="Johnson J."/>
            <person name="Nolan M."/>
            <person name="Tritt A."/>
            <person name="Barry K.W."/>
            <person name="Grigoriev I.V."/>
            <person name="Nagy L.G."/>
            <person name="Hibbett D."/>
            <person name="Henrissat B."/>
            <person name="Matheny P.B."/>
            <person name="Labbe J."/>
            <person name="Martin F.M."/>
        </authorList>
    </citation>
    <scope>NUCLEOTIDE SEQUENCE</scope>
    <source>
        <strain evidence="8">BPL690</strain>
    </source>
</reference>
<dbReference type="Proteomes" id="UP001203297">
    <property type="component" value="Unassembled WGS sequence"/>
</dbReference>
<dbReference type="AlphaFoldDB" id="A0AAD4M5F1"/>
<feature type="region of interest" description="Disordered" evidence="6">
    <location>
        <begin position="549"/>
        <end position="606"/>
    </location>
</feature>
<feature type="compositionally biased region" description="Basic and acidic residues" evidence="6">
    <location>
        <begin position="576"/>
        <end position="594"/>
    </location>
</feature>
<keyword evidence="1" id="KW-0479">Metal-binding</keyword>
<evidence type="ECO:0000256" key="5">
    <source>
        <dbReference type="SAM" id="Coils"/>
    </source>
</evidence>
<dbReference type="SUPFAM" id="SSF57850">
    <property type="entry name" value="RING/U-box"/>
    <property type="match status" value="1"/>
</dbReference>
<dbReference type="InterPro" id="IPR013083">
    <property type="entry name" value="Znf_RING/FYVE/PHD"/>
</dbReference>
<dbReference type="PROSITE" id="PS00518">
    <property type="entry name" value="ZF_RING_1"/>
    <property type="match status" value="1"/>
</dbReference>
<name>A0AAD4M5F1_9AGAM</name>
<protein>
    <recommendedName>
        <fullName evidence="7">RING-type domain-containing protein</fullName>
    </recommendedName>
</protein>
<evidence type="ECO:0000313" key="8">
    <source>
        <dbReference type="EMBL" id="KAI0302874.1"/>
    </source>
</evidence>
<dbReference type="PROSITE" id="PS50089">
    <property type="entry name" value="ZF_RING_2"/>
    <property type="match status" value="1"/>
</dbReference>
<dbReference type="EMBL" id="WTXG01000010">
    <property type="protein sequence ID" value="KAI0302874.1"/>
    <property type="molecule type" value="Genomic_DNA"/>
</dbReference>
<evidence type="ECO:0000256" key="1">
    <source>
        <dbReference type="ARBA" id="ARBA00022723"/>
    </source>
</evidence>
<comment type="caution">
    <text evidence="8">The sequence shown here is derived from an EMBL/GenBank/DDBJ whole genome shotgun (WGS) entry which is preliminary data.</text>
</comment>
<feature type="compositionally biased region" description="Low complexity" evidence="6">
    <location>
        <begin position="549"/>
        <end position="562"/>
    </location>
</feature>
<feature type="domain" description="RING-type" evidence="7">
    <location>
        <begin position="419"/>
        <end position="467"/>
    </location>
</feature>
<feature type="coiled-coil region" evidence="5">
    <location>
        <begin position="282"/>
        <end position="309"/>
    </location>
</feature>
<accession>A0AAD4M5F1</accession>
<dbReference type="Gene3D" id="3.30.40.10">
    <property type="entry name" value="Zinc/RING finger domain, C3HC4 (zinc finger)"/>
    <property type="match status" value="1"/>
</dbReference>
<evidence type="ECO:0000256" key="4">
    <source>
        <dbReference type="PROSITE-ProRule" id="PRU00175"/>
    </source>
</evidence>
<sequence>MFHGLSAGNQDAGVSGLDKRALSPELVNEILKGAGHTFHYHVLRRRQMTSTPNLQATRSQLSALNFVRLSVSKGLGGTRYEIPPLQEVLSQENAEAAVSVCNGWDNDHLMDFEDFFRIPLFLLTLHIRTTKFCRPSDEEFKALLAELNSLTTPAGLVIVLKSDAIACVKPRFSTRGVLVTFHANLNKYPYSVRLSADTSLESVARQLGTHSPAAAVTVSDEGLKQQAEFLDNFTAYVLVPRKVDINSATLTESLIKSSLTILSLRTEVENLRSRKLTLARDTKSLEAKLEETAKRYDYYERQNRTIENRNHSLISAMGVSSSSPGSPHDRHHLSKYKSQSLVPDSFSSLSSSSFPSPSSTFTSHRLTSGNGVLSEFGIEFDDNLEYAMALQREFDEENLILAAERDRVVRDVEETMMMCNMCYKARSEDSIIRMDPCGHAFCPDCLRNHVVWELNGRHFPVLCPACRLNPTNEQEANVVTDKMVLELGIRTTNMTSGSNYKCLRFRCENFVFVDRQDVEERTVLLCPISSCDNIWCKLCQTAITVGGRRPQQQQQQQQQQQRRPWDYQTGPVDPFSKIEERRERLRREQEEHAQWHHRQQSSAGVVQGTRVGGGGFTITVPNFLGALVRTIHVPIENAISSVIRLGDSILKLSENYRHNNHQRTIITTMIGTTRALALRSQREFRSIHERTMEALELTSEINVEITYWITLTEIYLRGLQESYHLLHLLAISHDHSHSFSSFSSQETTNIQLSEERIYIALQDCENVKKEFQFIPSPPSLSRTIKEGYVFEPRSQFGIYSVSL</sequence>
<gene>
    <name evidence="8" type="ORF">B0F90DRAFT_1667474</name>
</gene>
<organism evidence="8 9">
    <name type="scientific">Multifurca ochricompacta</name>
    <dbReference type="NCBI Taxonomy" id="376703"/>
    <lineage>
        <taxon>Eukaryota</taxon>
        <taxon>Fungi</taxon>
        <taxon>Dikarya</taxon>
        <taxon>Basidiomycota</taxon>
        <taxon>Agaricomycotina</taxon>
        <taxon>Agaricomycetes</taxon>
        <taxon>Russulales</taxon>
        <taxon>Russulaceae</taxon>
        <taxon>Multifurca</taxon>
    </lineage>
</organism>
<keyword evidence="3" id="KW-0862">Zinc</keyword>
<evidence type="ECO:0000313" key="9">
    <source>
        <dbReference type="Proteomes" id="UP001203297"/>
    </source>
</evidence>
<evidence type="ECO:0000259" key="7">
    <source>
        <dbReference type="PROSITE" id="PS50089"/>
    </source>
</evidence>
<feature type="region of interest" description="Disordered" evidence="6">
    <location>
        <begin position="316"/>
        <end position="335"/>
    </location>
</feature>
<dbReference type="InterPro" id="IPR018957">
    <property type="entry name" value="Znf_C3HC4_RING-type"/>
</dbReference>